<comment type="catalytic activity">
    <reaction evidence="6">
        <text>N-(5-phospho-beta-D-ribosyl)anthranilate + diphosphate = 5-phospho-alpha-D-ribose 1-diphosphate + anthranilate</text>
        <dbReference type="Rhea" id="RHEA:11768"/>
        <dbReference type="ChEBI" id="CHEBI:16567"/>
        <dbReference type="ChEBI" id="CHEBI:18277"/>
        <dbReference type="ChEBI" id="CHEBI:33019"/>
        <dbReference type="ChEBI" id="CHEBI:58017"/>
        <dbReference type="EC" id="2.4.2.18"/>
    </reaction>
</comment>
<sequence length="536" mass="58704">MYLLIDNYDSFTYNLSDMLRRLKCEVEIRYNDQIDVEEIQAGNYEAIIISPGPSHPKNAGNIIKIIQNFYNKMPILGICLGHQAIGAAMAMEVNRCPKIMHGKVDRIRHIDDQIFKDIPDDFEAVRYHSLVIDHKASSDVLTPIAHASSDGEIMAISHVDYPVYGFQFHPESYETKVGEQLMMNFIEITERYNIEKSSEAEIQESRQKAISEAAMLADDVLNFRMPKATIVEYLEKMSNRGETTAEIAGFAKAMKANALKLSGHYHQLGDTCGTGGDGLHTYNISTGCAFVLAAAGIPIAKHGNRSVSSLCGSADVLEALGANIALTPNQANDVLRDAGIVFLFAQKFHPKMKDIMPIRKAISGPTVFNIVGPLSNPAPLTHQVIGVYREDLMAPMLESMKDLGVNACATIYGCGGMDELSLAGENKVLLYRDGKMQSMTLDPKAYGFPIVDNEAIRGGDAEHNATALKAAFQGQHDALESVITLNAGFALYVFENVPSLEAGFEKASKIIRTGVALSTMNRYITASQAVAHEYPQ</sequence>
<comment type="cofactor">
    <cofactor evidence="6">
        <name>Mg(2+)</name>
        <dbReference type="ChEBI" id="CHEBI:18420"/>
    </cofactor>
    <text evidence="6">Binds 2 magnesium ions per monomer.</text>
</comment>
<comment type="caution">
    <text evidence="6">Lacks conserved residue(s) required for the propagation of feature annotation.</text>
</comment>
<dbReference type="NCBIfam" id="TIGR01245">
    <property type="entry name" value="trpD"/>
    <property type="match status" value="1"/>
</dbReference>
<dbReference type="PANTHER" id="PTHR43285">
    <property type="entry name" value="ANTHRANILATE PHOSPHORIBOSYLTRANSFERASE"/>
    <property type="match status" value="1"/>
</dbReference>
<feature type="binding site" evidence="6">
    <location>
        <begin position="301"/>
        <end position="309"/>
    </location>
    <ligand>
        <name>5-phospho-alpha-D-ribose 1-diphosphate</name>
        <dbReference type="ChEBI" id="CHEBI:58017"/>
    </ligand>
</feature>
<keyword evidence="5 6" id="KW-0057">Aromatic amino acid biosynthesis</keyword>
<name>A0ABS5PKM9_9FIRM</name>
<protein>
    <recommendedName>
        <fullName evidence="6">Anthranilate phosphoribosyltransferase</fullName>
        <ecNumber evidence="6">2.4.2.18</ecNumber>
    </recommendedName>
</protein>
<keyword evidence="2 6" id="KW-0808">Transferase</keyword>
<dbReference type="CDD" id="cd01743">
    <property type="entry name" value="GATase1_Anthranilate_Synthase"/>
    <property type="match status" value="1"/>
</dbReference>
<proteinExistence type="inferred from homology"/>
<evidence type="ECO:0000259" key="7">
    <source>
        <dbReference type="Pfam" id="PF00117"/>
    </source>
</evidence>
<feature type="binding site" evidence="6">
    <location>
        <position position="273"/>
    </location>
    <ligand>
        <name>anthranilate</name>
        <dbReference type="ChEBI" id="CHEBI:16567"/>
        <label>1</label>
    </ligand>
</feature>
<dbReference type="Gene3D" id="3.40.1030.10">
    <property type="entry name" value="Nucleoside phosphorylase/phosphoribosyltransferase catalytic domain"/>
    <property type="match status" value="1"/>
</dbReference>
<keyword evidence="6" id="KW-0460">Magnesium</keyword>
<evidence type="ECO:0000256" key="4">
    <source>
        <dbReference type="ARBA" id="ARBA00022962"/>
    </source>
</evidence>
<feature type="domain" description="Glutamine amidotransferase" evidence="7">
    <location>
        <begin position="3"/>
        <end position="186"/>
    </location>
</feature>
<dbReference type="PRINTS" id="PR00096">
    <property type="entry name" value="GATASE"/>
</dbReference>
<dbReference type="Pfam" id="PF00117">
    <property type="entry name" value="GATase"/>
    <property type="match status" value="1"/>
</dbReference>
<feature type="binding site" evidence="6">
    <location>
        <position position="273"/>
    </location>
    <ligand>
        <name>5-phospho-alpha-D-ribose 1-diphosphate</name>
        <dbReference type="ChEBI" id="CHEBI:58017"/>
    </ligand>
</feature>
<dbReference type="SUPFAM" id="SSF52418">
    <property type="entry name" value="Nucleoside phosphorylase/phosphoribosyltransferase catalytic domain"/>
    <property type="match status" value="1"/>
</dbReference>
<dbReference type="HAMAP" id="MF_00211">
    <property type="entry name" value="TrpD"/>
    <property type="match status" value="1"/>
</dbReference>
<dbReference type="NCBIfam" id="TIGR00566">
    <property type="entry name" value="trpG_papA"/>
    <property type="match status" value="1"/>
</dbReference>
<evidence type="ECO:0000256" key="5">
    <source>
        <dbReference type="ARBA" id="ARBA00023141"/>
    </source>
</evidence>
<evidence type="ECO:0000256" key="2">
    <source>
        <dbReference type="ARBA" id="ARBA00022679"/>
    </source>
</evidence>
<feature type="domain" description="Glycosyl transferase family 3" evidence="8">
    <location>
        <begin position="268"/>
        <end position="517"/>
    </location>
</feature>
<dbReference type="InterPro" id="IPR000312">
    <property type="entry name" value="Glycosyl_Trfase_fam3"/>
</dbReference>
<keyword evidence="1 6" id="KW-0328">Glycosyltransferase</keyword>
<dbReference type="Gene3D" id="3.40.50.880">
    <property type="match status" value="1"/>
</dbReference>
<keyword evidence="6" id="KW-0028">Amino-acid biosynthesis</keyword>
<dbReference type="PRINTS" id="PR00097">
    <property type="entry name" value="ANTSNTHASEII"/>
</dbReference>
<dbReference type="InterPro" id="IPR006221">
    <property type="entry name" value="TrpG/PapA_dom"/>
</dbReference>
<gene>
    <name evidence="6 9" type="primary">trpD</name>
    <name evidence="9" type="ORF">KHM83_03450</name>
</gene>
<dbReference type="EMBL" id="JAHBCL010000004">
    <property type="protein sequence ID" value="MBS7525728.1"/>
    <property type="molecule type" value="Genomic_DNA"/>
</dbReference>
<evidence type="ECO:0000256" key="3">
    <source>
        <dbReference type="ARBA" id="ARBA00022822"/>
    </source>
</evidence>
<dbReference type="PRINTS" id="PR00099">
    <property type="entry name" value="CPSGATASE"/>
</dbReference>
<dbReference type="PROSITE" id="PS51273">
    <property type="entry name" value="GATASE_TYPE_1"/>
    <property type="match status" value="1"/>
</dbReference>
<evidence type="ECO:0000259" key="8">
    <source>
        <dbReference type="Pfam" id="PF00591"/>
    </source>
</evidence>
<evidence type="ECO:0000256" key="1">
    <source>
        <dbReference type="ARBA" id="ARBA00022676"/>
    </source>
</evidence>
<comment type="function">
    <text evidence="6">Catalyzes the transfer of the phosphoribosyl group of 5-phosphorylribose-1-pyrophosphate (PRPP) to anthranilate to yield N-(5'-phosphoribosyl)-anthranilate (PRA).</text>
</comment>
<dbReference type="InterPro" id="IPR005940">
    <property type="entry name" value="Anthranilate_Pribosyl_Tfrase"/>
</dbReference>
<comment type="pathway">
    <text evidence="6">Amino-acid biosynthesis; L-tryptophan biosynthesis; L-tryptophan from chorismate: step 2/5.</text>
</comment>
<dbReference type="PANTHER" id="PTHR43285:SF2">
    <property type="entry name" value="ANTHRANILATE PHOSPHORIBOSYLTRANSFERASE"/>
    <property type="match status" value="1"/>
</dbReference>
<feature type="binding site" evidence="6">
    <location>
        <position position="419"/>
    </location>
    <ligand>
        <name>Mg(2+)</name>
        <dbReference type="ChEBI" id="CHEBI:18420"/>
        <label>1</label>
    </ligand>
</feature>
<dbReference type="InterPro" id="IPR017926">
    <property type="entry name" value="GATASE"/>
</dbReference>
<comment type="subunit">
    <text evidence="6">Homodimer.</text>
</comment>
<keyword evidence="4" id="KW-0315">Glutamine amidotransferase</keyword>
<feature type="binding site" evidence="6">
    <location>
        <position position="419"/>
    </location>
    <ligand>
        <name>Mg(2+)</name>
        <dbReference type="ChEBI" id="CHEBI:18420"/>
        <label>2</label>
    </ligand>
</feature>
<dbReference type="GO" id="GO:0004048">
    <property type="term" value="F:anthranilate phosphoribosyltransferase activity"/>
    <property type="evidence" value="ECO:0007669"/>
    <property type="project" value="UniProtKB-EC"/>
</dbReference>
<comment type="similarity">
    <text evidence="6">Belongs to the anthranilate phosphoribosyltransferase family.</text>
</comment>
<reference evidence="9 10" key="1">
    <citation type="submission" date="2021-05" db="EMBL/GenBank/DDBJ databases">
        <title>Fusibacter ferrireducens sp. nov., an anaerobic, sulfur- and Fe-reducing bacterium isolated from the mangrove sediment.</title>
        <authorList>
            <person name="Qiu D."/>
        </authorList>
    </citation>
    <scope>NUCLEOTIDE SEQUENCE [LARGE SCALE GENOMIC DNA]</scope>
    <source>
        <strain evidence="9 10">DSM 12116</strain>
    </source>
</reference>
<feature type="binding site" evidence="6">
    <location>
        <begin position="276"/>
        <end position="277"/>
    </location>
    <ligand>
        <name>5-phospho-alpha-D-ribose 1-diphosphate</name>
        <dbReference type="ChEBI" id="CHEBI:58017"/>
    </ligand>
</feature>
<dbReference type="RefSeq" id="WP_213235512.1">
    <property type="nucleotide sequence ID" value="NZ_JAHBCL010000004.1"/>
</dbReference>
<feature type="binding site" evidence="6">
    <location>
        <position position="418"/>
    </location>
    <ligand>
        <name>Mg(2+)</name>
        <dbReference type="ChEBI" id="CHEBI:18420"/>
        <label>2</label>
    </ligand>
</feature>
<feature type="binding site" evidence="6">
    <location>
        <position position="281"/>
    </location>
    <ligand>
        <name>5-phospho-alpha-D-ribose 1-diphosphate</name>
        <dbReference type="ChEBI" id="CHEBI:58017"/>
    </ligand>
</feature>
<feature type="binding site" evidence="6">
    <location>
        <position position="313"/>
    </location>
    <ligand>
        <name>5-phospho-alpha-D-ribose 1-diphosphate</name>
        <dbReference type="ChEBI" id="CHEBI:58017"/>
    </ligand>
</feature>
<dbReference type="EC" id="2.4.2.18" evidence="6"/>
<feature type="binding site" evidence="6">
    <location>
        <begin position="283"/>
        <end position="286"/>
    </location>
    <ligand>
        <name>5-phospho-alpha-D-ribose 1-diphosphate</name>
        <dbReference type="ChEBI" id="CHEBI:58017"/>
    </ligand>
</feature>
<dbReference type="Proteomes" id="UP000746471">
    <property type="component" value="Unassembled WGS sequence"/>
</dbReference>
<dbReference type="InterPro" id="IPR029062">
    <property type="entry name" value="Class_I_gatase-like"/>
</dbReference>
<dbReference type="Gene3D" id="1.20.970.10">
    <property type="entry name" value="Transferase, Pyrimidine Nucleoside Phosphorylase, Chain C"/>
    <property type="match status" value="1"/>
</dbReference>
<accession>A0ABS5PKM9</accession>
<feature type="binding site" evidence="6">
    <location>
        <position position="285"/>
    </location>
    <ligand>
        <name>Mg(2+)</name>
        <dbReference type="ChEBI" id="CHEBI:18420"/>
        <label>1</label>
    </ligand>
</feature>
<feature type="binding site" evidence="6">
    <location>
        <position position="304"/>
    </location>
    <ligand>
        <name>anthranilate</name>
        <dbReference type="ChEBI" id="CHEBI:16567"/>
        <label>1</label>
    </ligand>
</feature>
<keyword evidence="6" id="KW-0479">Metal-binding</keyword>
<feature type="binding site" evidence="6">
    <location>
        <position position="359"/>
    </location>
    <ligand>
        <name>anthranilate</name>
        <dbReference type="ChEBI" id="CHEBI:16567"/>
        <label>2</label>
    </ligand>
</feature>
<dbReference type="SUPFAM" id="SSF52317">
    <property type="entry name" value="Class I glutamine amidotransferase-like"/>
    <property type="match status" value="1"/>
</dbReference>
<dbReference type="Pfam" id="PF00591">
    <property type="entry name" value="Glycos_transf_3"/>
    <property type="match status" value="1"/>
</dbReference>
<evidence type="ECO:0000313" key="10">
    <source>
        <dbReference type="Proteomes" id="UP000746471"/>
    </source>
</evidence>
<evidence type="ECO:0000313" key="9">
    <source>
        <dbReference type="EMBL" id="MBS7525728.1"/>
    </source>
</evidence>
<keyword evidence="10" id="KW-1185">Reference proteome</keyword>
<dbReference type="InterPro" id="IPR035902">
    <property type="entry name" value="Nuc_phospho_transferase"/>
</dbReference>
<comment type="caution">
    <text evidence="9">The sequence shown here is derived from an EMBL/GenBank/DDBJ whole genome shotgun (WGS) entry which is preliminary data.</text>
</comment>
<organism evidence="9 10">
    <name type="scientific">Fusibacter paucivorans</name>
    <dbReference type="NCBI Taxonomy" id="76009"/>
    <lineage>
        <taxon>Bacteria</taxon>
        <taxon>Bacillati</taxon>
        <taxon>Bacillota</taxon>
        <taxon>Clostridia</taxon>
        <taxon>Eubacteriales</taxon>
        <taxon>Eubacteriales Family XII. Incertae Sedis</taxon>
        <taxon>Fusibacter</taxon>
    </lineage>
</organism>
<keyword evidence="3 6" id="KW-0822">Tryptophan biosynthesis</keyword>
<evidence type="ECO:0000256" key="6">
    <source>
        <dbReference type="HAMAP-Rule" id="MF_00211"/>
    </source>
</evidence>